<sequence length="402" mass="45130">MSRQAKLRTGGPAALRHAGAGRPRWPDRSPSLLSWPEGSAPAHHRRVRPFLETRGADAMANAFARGAFAASQTARVGWYFSQYLFAARISPTYKVPPVQGGRVPGVGDILRDIREIFARDLRNIEAGLYRMPHDMLQRPDRMLLGARRFFDDLPRVTERRQTGEADSVPEPADSPVAMPDYYLQNFHYQSDGWLSDHSAKLYDYQVEVLFGGAADAMRRQAFVPLAEVVRERGRALKLLDVATGTGQFLTFVRQSYPRIDVTGVDLSPNYLAEAGRRLRRFGGAELLQGQAEDLPVADASRDLVTCIYLFHELPATVRTQVLREFARVLKPGGRAILVDSLQRGDRPFYDSLLERFPHAFHEPYYADYIDRSLIPPARAAGLTYRGTLPAFLSKVMVFDKPA</sequence>
<dbReference type="PANTHER" id="PTHR42912">
    <property type="entry name" value="METHYLTRANSFERASE"/>
    <property type="match status" value="1"/>
</dbReference>
<dbReference type="PANTHER" id="PTHR42912:SF81">
    <property type="entry name" value="METHYLTRANSFERASE DOMAIN-CONTAINING PROTEIN"/>
    <property type="match status" value="1"/>
</dbReference>
<proteinExistence type="predicted"/>
<evidence type="ECO:0000313" key="4">
    <source>
        <dbReference type="Proteomes" id="UP001296873"/>
    </source>
</evidence>
<comment type="caution">
    <text evidence="3">The sequence shown here is derived from an EMBL/GenBank/DDBJ whole genome shotgun (WGS) entry which is preliminary data.</text>
</comment>
<reference evidence="3 4" key="1">
    <citation type="journal article" date="2020" name="Microorganisms">
        <title>Osmotic Adaptation and Compatible Solute Biosynthesis of Phototrophic Bacteria as Revealed from Genome Analyses.</title>
        <authorList>
            <person name="Imhoff J.F."/>
            <person name="Rahn T."/>
            <person name="Kunzel S."/>
            <person name="Keller A."/>
            <person name="Neulinger S.C."/>
        </authorList>
    </citation>
    <scope>NUCLEOTIDE SEQUENCE [LARGE SCALE GENOMIC DNA]</scope>
    <source>
        <strain evidence="3 4">DSM 9895</strain>
    </source>
</reference>
<organism evidence="3 4">
    <name type="scientific">Rhodovibrio sodomensis</name>
    <dbReference type="NCBI Taxonomy" id="1088"/>
    <lineage>
        <taxon>Bacteria</taxon>
        <taxon>Pseudomonadati</taxon>
        <taxon>Pseudomonadota</taxon>
        <taxon>Alphaproteobacteria</taxon>
        <taxon>Rhodospirillales</taxon>
        <taxon>Rhodovibrionaceae</taxon>
        <taxon>Rhodovibrio</taxon>
    </lineage>
</organism>
<evidence type="ECO:0000259" key="2">
    <source>
        <dbReference type="Pfam" id="PF13649"/>
    </source>
</evidence>
<gene>
    <name evidence="3" type="ORF">CKO28_10070</name>
</gene>
<accession>A0ABS1DDD0</accession>
<evidence type="ECO:0000313" key="3">
    <source>
        <dbReference type="EMBL" id="MBK1668380.1"/>
    </source>
</evidence>
<evidence type="ECO:0000256" key="1">
    <source>
        <dbReference type="SAM" id="MobiDB-lite"/>
    </source>
</evidence>
<dbReference type="SUPFAM" id="SSF53335">
    <property type="entry name" value="S-adenosyl-L-methionine-dependent methyltransferases"/>
    <property type="match status" value="1"/>
</dbReference>
<dbReference type="Gene3D" id="3.40.50.150">
    <property type="entry name" value="Vaccinia Virus protein VP39"/>
    <property type="match status" value="1"/>
</dbReference>
<dbReference type="Proteomes" id="UP001296873">
    <property type="component" value="Unassembled WGS sequence"/>
</dbReference>
<feature type="region of interest" description="Disordered" evidence="1">
    <location>
        <begin position="1"/>
        <end position="40"/>
    </location>
</feature>
<name>A0ABS1DDD0_9PROT</name>
<keyword evidence="4" id="KW-1185">Reference proteome</keyword>
<dbReference type="InterPro" id="IPR041698">
    <property type="entry name" value="Methyltransf_25"/>
</dbReference>
<dbReference type="CDD" id="cd02440">
    <property type="entry name" value="AdoMet_MTases"/>
    <property type="match status" value="1"/>
</dbReference>
<dbReference type="InterPro" id="IPR050508">
    <property type="entry name" value="Methyltransf_Superfamily"/>
</dbReference>
<dbReference type="EMBL" id="NRRL01000022">
    <property type="protein sequence ID" value="MBK1668380.1"/>
    <property type="molecule type" value="Genomic_DNA"/>
</dbReference>
<dbReference type="Pfam" id="PF13649">
    <property type="entry name" value="Methyltransf_25"/>
    <property type="match status" value="1"/>
</dbReference>
<dbReference type="InterPro" id="IPR029063">
    <property type="entry name" value="SAM-dependent_MTases_sf"/>
</dbReference>
<feature type="domain" description="Methyltransferase" evidence="2">
    <location>
        <begin position="239"/>
        <end position="333"/>
    </location>
</feature>
<protein>
    <recommendedName>
        <fullName evidence="2">Methyltransferase domain-containing protein</fullName>
    </recommendedName>
</protein>